<evidence type="ECO:0000313" key="2">
    <source>
        <dbReference type="Proteomes" id="UP001596047"/>
    </source>
</evidence>
<dbReference type="InterPro" id="IPR025855">
    <property type="entry name" value="Replic_Relax"/>
</dbReference>
<reference evidence="2" key="1">
    <citation type="journal article" date="2019" name="Int. J. Syst. Evol. Microbiol.">
        <title>The Global Catalogue of Microorganisms (GCM) 10K type strain sequencing project: providing services to taxonomists for standard genome sequencing and annotation.</title>
        <authorList>
            <consortium name="The Broad Institute Genomics Platform"/>
            <consortium name="The Broad Institute Genome Sequencing Center for Infectious Disease"/>
            <person name="Wu L."/>
            <person name="Ma J."/>
        </authorList>
    </citation>
    <scope>NUCLEOTIDE SEQUENCE [LARGE SCALE GENOMIC DNA]</scope>
    <source>
        <strain evidence="2">CGMCC 1.3240</strain>
    </source>
</reference>
<dbReference type="EMBL" id="JBHSOW010000063">
    <property type="protein sequence ID" value="MFC5650924.1"/>
    <property type="molecule type" value="Genomic_DNA"/>
</dbReference>
<dbReference type="Pfam" id="PF13814">
    <property type="entry name" value="Replic_Relax"/>
    <property type="match status" value="1"/>
</dbReference>
<gene>
    <name evidence="1" type="ORF">ACFPYJ_17750</name>
</gene>
<dbReference type="RefSeq" id="WP_379189507.1">
    <property type="nucleotide sequence ID" value="NZ_JBHSOW010000063.1"/>
</dbReference>
<proteinExistence type="predicted"/>
<protein>
    <submittedName>
        <fullName evidence="1">Replication-relaxation family protein</fullName>
    </submittedName>
</protein>
<keyword evidence="2" id="KW-1185">Reference proteome</keyword>
<evidence type="ECO:0000313" key="1">
    <source>
        <dbReference type="EMBL" id="MFC5650924.1"/>
    </source>
</evidence>
<dbReference type="Proteomes" id="UP001596047">
    <property type="component" value="Unassembled WGS sequence"/>
</dbReference>
<accession>A0ABW0W1G2</accession>
<sequence length="202" mass="23732">MSLTINRTQAKLTRWTEILSSCDRFGYLTTSQIQRLHNLGGRRNTTRVLNDMSEFLTSFREGETVYYLNARGRKEIGSQTQRRRTLHVQHALIRNEVYIAYRPDQWNEEKTLKWDDRIIIADALYRSNGEYTLLEIDVTQPMAINEKKIGLYRELRDTGRWQAKNGPFPEVLYVTVSEYRQKRLATLLDGMNARVITVGDLR</sequence>
<comment type="caution">
    <text evidence="1">The sequence shown here is derived from an EMBL/GenBank/DDBJ whole genome shotgun (WGS) entry which is preliminary data.</text>
</comment>
<name>A0ABW0W1G2_9BACL</name>
<organism evidence="1 2">
    <name type="scientific">Paenibacillus solisilvae</name>
    <dbReference type="NCBI Taxonomy" id="2486751"/>
    <lineage>
        <taxon>Bacteria</taxon>
        <taxon>Bacillati</taxon>
        <taxon>Bacillota</taxon>
        <taxon>Bacilli</taxon>
        <taxon>Bacillales</taxon>
        <taxon>Paenibacillaceae</taxon>
        <taxon>Paenibacillus</taxon>
    </lineage>
</organism>